<evidence type="ECO:0000313" key="3">
    <source>
        <dbReference type="Proteomes" id="UP000216605"/>
    </source>
</evidence>
<evidence type="ECO:0000256" key="1">
    <source>
        <dbReference type="SAM" id="SignalP"/>
    </source>
</evidence>
<sequence length="156" mass="17846">MITKTNNMNKMKKVFLLLITTIILCACKSDVNINSITFKELDSINSEPKEHIIKFLENSDYVLLNNQPTSEQWKSNNGKEIIQFNGEGVLVFLTYNENIYTSLIEDLKKSKYISTGTSVNNGIEVESYSKNHETIFISSSINTDKENKIYSITFLK</sequence>
<dbReference type="PROSITE" id="PS51257">
    <property type="entry name" value="PROKAR_LIPOPROTEIN"/>
    <property type="match status" value="1"/>
</dbReference>
<dbReference type="Proteomes" id="UP000216605">
    <property type="component" value="Unassembled WGS sequence"/>
</dbReference>
<evidence type="ECO:0000313" key="2">
    <source>
        <dbReference type="EMBL" id="OYQ45109.1"/>
    </source>
</evidence>
<proteinExistence type="predicted"/>
<keyword evidence="1" id="KW-0732">Signal</keyword>
<organism evidence="2 3">
    <name type="scientific">Flavobacterium cyanobacteriorum</name>
    <dbReference type="NCBI Taxonomy" id="2022802"/>
    <lineage>
        <taxon>Bacteria</taxon>
        <taxon>Pseudomonadati</taxon>
        <taxon>Bacteroidota</taxon>
        <taxon>Flavobacteriia</taxon>
        <taxon>Flavobacteriales</taxon>
        <taxon>Flavobacteriaceae</taxon>
        <taxon>Flavobacterium</taxon>
    </lineage>
</organism>
<evidence type="ECO:0008006" key="4">
    <source>
        <dbReference type="Google" id="ProtNLM"/>
    </source>
</evidence>
<dbReference type="EMBL" id="NOXV01000148">
    <property type="protein sequence ID" value="OYQ45109.1"/>
    <property type="molecule type" value="Genomic_DNA"/>
</dbReference>
<feature type="chain" id="PRO_5012581206" description="Lipoprotein" evidence="1">
    <location>
        <begin position="29"/>
        <end position="156"/>
    </location>
</feature>
<keyword evidence="3" id="KW-1185">Reference proteome</keyword>
<gene>
    <name evidence="2" type="ORF">CHU92_02230</name>
</gene>
<dbReference type="AlphaFoldDB" id="A0A255ZUP8"/>
<name>A0A255ZUP8_9FLAO</name>
<comment type="caution">
    <text evidence="2">The sequence shown here is derived from an EMBL/GenBank/DDBJ whole genome shotgun (WGS) entry which is preliminary data.</text>
</comment>
<feature type="signal peptide" evidence="1">
    <location>
        <begin position="1"/>
        <end position="28"/>
    </location>
</feature>
<protein>
    <recommendedName>
        <fullName evidence="4">Lipoprotein</fullName>
    </recommendedName>
</protein>
<accession>A0A255ZUP8</accession>
<reference evidence="2 3" key="1">
    <citation type="submission" date="2017-07" db="EMBL/GenBank/DDBJ databases">
        <title>Flavobacterium cyanobacteriorum sp. nov., isolated from cyanobacterial aggregates in a eutrophic lake.</title>
        <authorList>
            <person name="Cai H."/>
        </authorList>
    </citation>
    <scope>NUCLEOTIDE SEQUENCE [LARGE SCALE GENOMIC DNA]</scope>
    <source>
        <strain evidence="2 3">TH021</strain>
    </source>
</reference>